<organism evidence="12 13">
    <name type="scientific">Pogona vitticeps</name>
    <name type="common">central bearded dragon</name>
    <dbReference type="NCBI Taxonomy" id="103695"/>
    <lineage>
        <taxon>Eukaryota</taxon>
        <taxon>Metazoa</taxon>
        <taxon>Chordata</taxon>
        <taxon>Craniata</taxon>
        <taxon>Vertebrata</taxon>
        <taxon>Euteleostomi</taxon>
        <taxon>Lepidosauria</taxon>
        <taxon>Squamata</taxon>
        <taxon>Bifurcata</taxon>
        <taxon>Unidentata</taxon>
        <taxon>Episquamata</taxon>
        <taxon>Toxicofera</taxon>
        <taxon>Iguania</taxon>
        <taxon>Acrodonta</taxon>
        <taxon>Agamidae</taxon>
        <taxon>Amphibolurinae</taxon>
        <taxon>Pogona</taxon>
    </lineage>
</organism>
<dbReference type="OrthoDB" id="8957211at2759"/>
<evidence type="ECO:0000259" key="11">
    <source>
        <dbReference type="PROSITE" id="PS50262"/>
    </source>
</evidence>
<dbReference type="CTD" id="2826"/>
<dbReference type="KEGG" id="pvt:110080304"/>
<dbReference type="InParanoid" id="A0A6J0U0B7"/>
<reference evidence="13" key="1">
    <citation type="submission" date="2025-08" db="UniProtKB">
        <authorList>
            <consortium name="RefSeq"/>
        </authorList>
    </citation>
    <scope>IDENTIFICATION</scope>
</reference>
<keyword evidence="3 10" id="KW-1133">Transmembrane helix</keyword>
<dbReference type="GO" id="GO:0019957">
    <property type="term" value="F:C-C chemokine binding"/>
    <property type="evidence" value="ECO:0007669"/>
    <property type="project" value="TreeGrafter"/>
</dbReference>
<name>A0A6J0U0B7_9SAUR</name>
<keyword evidence="4 8" id="KW-0297">G-protein coupled receptor</keyword>
<dbReference type="PRINTS" id="PR00237">
    <property type="entry name" value="GPCRRHODOPSN"/>
</dbReference>
<evidence type="ECO:0000256" key="1">
    <source>
        <dbReference type="ARBA" id="ARBA00004370"/>
    </source>
</evidence>
<dbReference type="InterPro" id="IPR000276">
    <property type="entry name" value="GPCR_Rhodpsn"/>
</dbReference>
<feature type="domain" description="G-protein coupled receptors family 1 profile" evidence="11">
    <location>
        <begin position="67"/>
        <end position="313"/>
    </location>
</feature>
<dbReference type="GeneID" id="110080304"/>
<keyword evidence="7 8" id="KW-0807">Transducer</keyword>
<feature type="transmembrane region" description="Helical" evidence="10">
    <location>
        <begin position="88"/>
        <end position="110"/>
    </location>
</feature>
<evidence type="ECO:0000313" key="12">
    <source>
        <dbReference type="Proteomes" id="UP001652642"/>
    </source>
</evidence>
<dbReference type="GO" id="GO:0006955">
    <property type="term" value="P:immune response"/>
    <property type="evidence" value="ECO:0007669"/>
    <property type="project" value="TreeGrafter"/>
</dbReference>
<comment type="similarity">
    <text evidence="8">Belongs to the G-protein coupled receptor 1 family.</text>
</comment>
<feature type="transmembrane region" description="Helical" evidence="10">
    <location>
        <begin position="130"/>
        <end position="149"/>
    </location>
</feature>
<dbReference type="GO" id="GO:0060326">
    <property type="term" value="P:cell chemotaxis"/>
    <property type="evidence" value="ECO:0007669"/>
    <property type="project" value="TreeGrafter"/>
</dbReference>
<dbReference type="InterPro" id="IPR050119">
    <property type="entry name" value="CCR1-9-like"/>
</dbReference>
<accession>A0A6J0U0B7</accession>
<feature type="transmembrane region" description="Helical" evidence="10">
    <location>
        <begin position="51"/>
        <end position="76"/>
    </location>
</feature>
<dbReference type="InterPro" id="IPR017452">
    <property type="entry name" value="GPCR_Rhodpsn_7TM"/>
</dbReference>
<evidence type="ECO:0000256" key="8">
    <source>
        <dbReference type="RuleBase" id="RU000688"/>
    </source>
</evidence>
<keyword evidence="2 8" id="KW-0812">Transmembrane</keyword>
<keyword evidence="5 10" id="KW-0472">Membrane</keyword>
<sequence length="364" mass="40438">MVEWNPQIQLTTPWTTELAVSTEWYPWDYDASSPVLPELCEKEAIRAVAQIYLPVTTILFCVLGVFGNGILLLVRIRYHTAQSLGDILLLHLAISDLLLLLTLPVAVAGMVSSWHLGTALCQVLQGFHALNSYSGFLFLMGLTLDRYVAIVRAPITHRFLRPAASHWGRLSSWLIWLFSVALALPHFLYANAKDYGDFELCRVAIITTTVRLIQVALGFVLPFTVMVACYATIAHTLLSSPCAQSRKALWLILALVFLFLALQLPYALLTLLDTADLISQRASSCKDIFHRDLALLITSGFAFARCCLNPMLHVFLGVRFRKDLQRLSKDSGCLGHWKCCGGPPRNSSRQISLSTHPEGISGIL</sequence>
<dbReference type="PROSITE" id="PS00237">
    <property type="entry name" value="G_PROTEIN_RECEP_F1_1"/>
    <property type="match status" value="1"/>
</dbReference>
<dbReference type="RefSeq" id="XP_020651754.2">
    <property type="nucleotide sequence ID" value="XM_020796095.2"/>
</dbReference>
<keyword evidence="12" id="KW-1185">Reference proteome</keyword>
<evidence type="ECO:0000256" key="2">
    <source>
        <dbReference type="ARBA" id="ARBA00022692"/>
    </source>
</evidence>
<protein>
    <submittedName>
        <fullName evidence="13">C-C chemokine receptor type 10</fullName>
    </submittedName>
</protein>
<comment type="subcellular location">
    <subcellularLocation>
        <location evidence="1">Membrane</location>
    </subcellularLocation>
</comment>
<dbReference type="GO" id="GO:0009897">
    <property type="term" value="C:external side of plasma membrane"/>
    <property type="evidence" value="ECO:0007669"/>
    <property type="project" value="TreeGrafter"/>
</dbReference>
<proteinExistence type="inferred from homology"/>
<dbReference type="AlphaFoldDB" id="A0A6J0U0B7"/>
<dbReference type="Gene3D" id="1.20.1070.10">
    <property type="entry name" value="Rhodopsin 7-helix transmembrane proteins"/>
    <property type="match status" value="1"/>
</dbReference>
<dbReference type="SUPFAM" id="SSF81321">
    <property type="entry name" value="Family A G protein-coupled receptor-like"/>
    <property type="match status" value="1"/>
</dbReference>
<dbReference type="GO" id="GO:0007204">
    <property type="term" value="P:positive regulation of cytosolic calcium ion concentration"/>
    <property type="evidence" value="ECO:0007669"/>
    <property type="project" value="TreeGrafter"/>
</dbReference>
<dbReference type="GO" id="GO:0019722">
    <property type="term" value="P:calcium-mediated signaling"/>
    <property type="evidence" value="ECO:0007669"/>
    <property type="project" value="TreeGrafter"/>
</dbReference>
<dbReference type="PROSITE" id="PS50262">
    <property type="entry name" value="G_PROTEIN_RECEP_F1_2"/>
    <property type="match status" value="1"/>
</dbReference>
<dbReference type="GO" id="GO:0016493">
    <property type="term" value="F:C-C chemokine receptor activity"/>
    <property type="evidence" value="ECO:0007669"/>
    <property type="project" value="TreeGrafter"/>
</dbReference>
<feature type="transmembrane region" description="Helical" evidence="10">
    <location>
        <begin position="212"/>
        <end position="237"/>
    </location>
</feature>
<feature type="compositionally biased region" description="Polar residues" evidence="9">
    <location>
        <begin position="345"/>
        <end position="355"/>
    </location>
</feature>
<evidence type="ECO:0000313" key="13">
    <source>
        <dbReference type="RefSeq" id="XP_020651754.2"/>
    </source>
</evidence>
<evidence type="ECO:0000256" key="5">
    <source>
        <dbReference type="ARBA" id="ARBA00023136"/>
    </source>
</evidence>
<evidence type="ECO:0000256" key="10">
    <source>
        <dbReference type="SAM" id="Phobius"/>
    </source>
</evidence>
<evidence type="ECO:0000256" key="3">
    <source>
        <dbReference type="ARBA" id="ARBA00022989"/>
    </source>
</evidence>
<keyword evidence="6 8" id="KW-0675">Receptor</keyword>
<dbReference type="PANTHER" id="PTHR10489:SF735">
    <property type="entry name" value="C-C CHEMOKINE RECEPTOR TYPE 10"/>
    <property type="match status" value="1"/>
</dbReference>
<feature type="transmembrane region" description="Helical" evidence="10">
    <location>
        <begin position="170"/>
        <end position="192"/>
    </location>
</feature>
<evidence type="ECO:0000256" key="9">
    <source>
        <dbReference type="SAM" id="MobiDB-lite"/>
    </source>
</evidence>
<dbReference type="PANTHER" id="PTHR10489">
    <property type="entry name" value="CELL ADHESION MOLECULE"/>
    <property type="match status" value="1"/>
</dbReference>
<dbReference type="Pfam" id="PF00001">
    <property type="entry name" value="7tm_1"/>
    <property type="match status" value="1"/>
</dbReference>
<evidence type="ECO:0000256" key="7">
    <source>
        <dbReference type="ARBA" id="ARBA00023224"/>
    </source>
</evidence>
<gene>
    <name evidence="13" type="primary">CCR10</name>
</gene>
<evidence type="ECO:0000256" key="4">
    <source>
        <dbReference type="ARBA" id="ARBA00023040"/>
    </source>
</evidence>
<feature type="region of interest" description="Disordered" evidence="9">
    <location>
        <begin position="344"/>
        <end position="364"/>
    </location>
</feature>
<dbReference type="Proteomes" id="UP001652642">
    <property type="component" value="Chromosome 6"/>
</dbReference>
<feature type="transmembrane region" description="Helical" evidence="10">
    <location>
        <begin position="249"/>
        <end position="269"/>
    </location>
</feature>
<evidence type="ECO:0000256" key="6">
    <source>
        <dbReference type="ARBA" id="ARBA00023170"/>
    </source>
</evidence>
<feature type="transmembrane region" description="Helical" evidence="10">
    <location>
        <begin position="293"/>
        <end position="316"/>
    </location>
</feature>